<dbReference type="Proteomes" id="UP001597212">
    <property type="component" value="Unassembled WGS sequence"/>
</dbReference>
<comment type="caution">
    <text evidence="3">The sequence shown here is derived from an EMBL/GenBank/DDBJ whole genome shotgun (WGS) entry which is preliminary data.</text>
</comment>
<organism evidence="3 4">
    <name type="scientific">Lacticaseibacillus hegangensis</name>
    <dbReference type="NCBI Taxonomy" id="2486010"/>
    <lineage>
        <taxon>Bacteria</taxon>
        <taxon>Bacillati</taxon>
        <taxon>Bacillota</taxon>
        <taxon>Bacilli</taxon>
        <taxon>Lactobacillales</taxon>
        <taxon>Lactobacillaceae</taxon>
        <taxon>Lacticaseibacillus</taxon>
    </lineage>
</organism>
<evidence type="ECO:0000313" key="4">
    <source>
        <dbReference type="Proteomes" id="UP001597212"/>
    </source>
</evidence>
<dbReference type="PANTHER" id="PTHR43000">
    <property type="entry name" value="DTDP-D-GLUCOSE 4,6-DEHYDRATASE-RELATED"/>
    <property type="match status" value="1"/>
</dbReference>
<gene>
    <name evidence="3" type="ORF">ACFQ5K_03120</name>
</gene>
<dbReference type="InterPro" id="IPR036291">
    <property type="entry name" value="NAD(P)-bd_dom_sf"/>
</dbReference>
<dbReference type="Pfam" id="PF01370">
    <property type="entry name" value="Epimerase"/>
    <property type="match status" value="1"/>
</dbReference>
<dbReference type="SUPFAM" id="SSF51735">
    <property type="entry name" value="NAD(P)-binding Rossmann-fold domains"/>
    <property type="match status" value="1"/>
</dbReference>
<protein>
    <submittedName>
        <fullName evidence="3">NAD-dependent epimerase/dehydratase family protein</fullName>
    </submittedName>
</protein>
<reference evidence="4" key="1">
    <citation type="journal article" date="2019" name="Int. J. Syst. Evol. Microbiol.">
        <title>The Global Catalogue of Microorganisms (GCM) 10K type strain sequencing project: providing services to taxonomists for standard genome sequencing and annotation.</title>
        <authorList>
            <consortium name="The Broad Institute Genomics Platform"/>
            <consortium name="The Broad Institute Genome Sequencing Center for Infectious Disease"/>
            <person name="Wu L."/>
            <person name="Ma J."/>
        </authorList>
    </citation>
    <scope>NUCLEOTIDE SEQUENCE [LARGE SCALE GENOMIC DNA]</scope>
    <source>
        <strain evidence="4">CCM 8912</strain>
    </source>
</reference>
<evidence type="ECO:0000313" key="3">
    <source>
        <dbReference type="EMBL" id="MFD1440381.1"/>
    </source>
</evidence>
<sequence length="311" mass="34417">MAKYLITGGAGFIGSNLTERLLNEDDASITIVDDLSMGDTANIPASERVTFIQHSITDHEFMSQLVRDKQFDYYVLLAAIASVADSVERPYATHQVNQEANLNIIETLRSEKLPFKKLFFSSSAAVYGQLPEMPKREDQAVQPLTQYAVDKYATERAIINYGRLYDMPMVCARFFNVYGPKQNPASPYSGVLSIMLDCLTRGKPFSFFGDGSQTRDFVFVGDVVNAIYGLLHTAEARNDVYNIANGRQTSLMSVAKQLETLTGKKLQASFKPARSGDIHDSYADASKINALGFMTHTPLEKGLAKYVASVK</sequence>
<evidence type="ECO:0000259" key="2">
    <source>
        <dbReference type="Pfam" id="PF01370"/>
    </source>
</evidence>
<comment type="similarity">
    <text evidence="1">Belongs to the NAD(P)-dependent epimerase/dehydratase family.</text>
</comment>
<dbReference type="Gene3D" id="3.40.50.720">
    <property type="entry name" value="NAD(P)-binding Rossmann-like Domain"/>
    <property type="match status" value="1"/>
</dbReference>
<dbReference type="EMBL" id="JBHTOK010000014">
    <property type="protein sequence ID" value="MFD1440381.1"/>
    <property type="molecule type" value="Genomic_DNA"/>
</dbReference>
<dbReference type="InterPro" id="IPR001509">
    <property type="entry name" value="Epimerase_deHydtase"/>
</dbReference>
<name>A0ABW4CSM9_9LACO</name>
<dbReference type="RefSeq" id="WP_125757281.1">
    <property type="nucleotide sequence ID" value="NZ_JBHTOK010000014.1"/>
</dbReference>
<dbReference type="Gene3D" id="3.90.25.10">
    <property type="entry name" value="UDP-galactose 4-epimerase, domain 1"/>
    <property type="match status" value="1"/>
</dbReference>
<accession>A0ABW4CSM9</accession>
<feature type="domain" description="NAD-dependent epimerase/dehydratase" evidence="2">
    <location>
        <begin position="5"/>
        <end position="244"/>
    </location>
</feature>
<proteinExistence type="inferred from homology"/>
<keyword evidence="4" id="KW-1185">Reference proteome</keyword>
<evidence type="ECO:0000256" key="1">
    <source>
        <dbReference type="ARBA" id="ARBA00007637"/>
    </source>
</evidence>